<dbReference type="Proteomes" id="UP000007148">
    <property type="component" value="Unassembled WGS sequence"/>
</dbReference>
<dbReference type="PANTHER" id="PTHR28093">
    <property type="entry name" value="MORPHOGENESIS-RELATED PROTEIN MSB1"/>
    <property type="match status" value="1"/>
</dbReference>
<dbReference type="STRING" id="1109443.G4TAD1"/>
<gene>
    <name evidence="3" type="ORF">PIIN_02145</name>
</gene>
<dbReference type="AlphaFoldDB" id="G4TAD1"/>
<comment type="caution">
    <text evidence="3">The sequence shown here is derived from an EMBL/GenBank/DDBJ whole genome shotgun (WGS) entry which is preliminary data.</text>
</comment>
<evidence type="ECO:0000313" key="4">
    <source>
        <dbReference type="Proteomes" id="UP000007148"/>
    </source>
</evidence>
<feature type="region of interest" description="Disordered" evidence="1">
    <location>
        <begin position="1"/>
        <end position="69"/>
    </location>
</feature>
<keyword evidence="4" id="KW-1185">Reference proteome</keyword>
<accession>G4TAD1</accession>
<reference evidence="3 4" key="1">
    <citation type="journal article" date="2011" name="PLoS Pathog.">
        <title>Endophytic Life Strategies Decoded by Genome and Transcriptome Analyses of the Mutualistic Root Symbiont Piriformospora indica.</title>
        <authorList>
            <person name="Zuccaro A."/>
            <person name="Lahrmann U."/>
            <person name="Guldener U."/>
            <person name="Langen G."/>
            <person name="Pfiffi S."/>
            <person name="Biedenkopf D."/>
            <person name="Wong P."/>
            <person name="Samans B."/>
            <person name="Grimm C."/>
            <person name="Basiewicz M."/>
            <person name="Murat C."/>
            <person name="Martin F."/>
            <person name="Kogel K.H."/>
        </authorList>
    </citation>
    <scope>NUCLEOTIDE SEQUENCE [LARGE SCALE GENOMIC DNA]</scope>
    <source>
        <strain evidence="3 4">DSM 11827</strain>
    </source>
</reference>
<sequence>MSKLFSRTKSATSMGRNGPSGGSAGAYSDTDDFGRIRATTFKRGKTDSQLERSRQRTLSNPNLVHGSLNGQNASYSTYIDRSESAKDLPSLPDGYFLPTSLTAPPEIADDLHELRGGDTKQEYGYLASERHVILGLDEVVRLVDVVAEELGQRGLTTPLLFSPLAIDIRPNVIKKLIAAFLATCPHHLALSSTEQRWREEATFAGPHELAMFLRWGLARIVRLERGVEVRGFVKWEEYVIWRQEEHGTVDFIFTPMPDSSDVAWAAHGYDPSHFARFVQSLEKPVRALCNSLFNLLSRLAAHATSSGLTPIQLASFFGPVIFGLGNPSLPFNHTYAAYLRASHATEHLLLAFIRWQEAQTQLKGAMPVRLKDWVRGYPSMIPDMTRIEKPRRGAKLTRLAPVRRNVRLYSPDLVKNAASWASAKGDFQSSKEWSRVAPQFLKLQPKYSDNYRKYINVPPGFAPDLGLGTNALELNRTPDEEGKELGLLGLDTQEDDRFRSLTDMRWGTFESFGFSETDQNKLAFDLTESARKARAEKRETLSWNDFSSAGFSRTDEPLSATLQFSTPVSSSINSWASQSAEIHRKLKKAQKSLPPFGWDTAPVLGREEMVEEGFLEVFASLVYGSGWMDRTEHTFRECNWALVEFKAMPTQRPSTPPSGDPRTSTILFLFEEFVPQEYRDQLAAPKKKGIFAPTSLLVATLNPKSKQWKPAPTLNGKPYVVGNTPTIPKNTSNREAEFENMLKSSHATTKVSLTRGVSTRDHPIPTPLTSHTPLPDNDIPPVPPVPSLPANSPTKPKNRFKIKKRSGMQPAEYDEMDFETREASDSDSDGSPLGRSNGAGNNKRLSRDDAWIDILVADTGRRRMPGQEVEPGGPRRRAINNNRSDPELAREEITSVLAGVPPPDDDYPFNGHHQGYSHVREPTEEPILDPEPYPYSNQLQGRRSLDSDEYTNDGPVIRVQSPSTLASPRHDQRWPQHVRDSVDSHDFEPMPQTLSQEVEIPSFIDAERNYSQELIPPQPTSATLPPSPSHNQQGLPESSPGRKGNVGALVDMYQQKTSPAPSRLPVRTASLDNPKTASAQPQPTPVAPEPEPEVVPAALDLPVGRISPGRYVHGAPLHNVMEEEEED</sequence>
<dbReference type="Pfam" id="PF08101">
    <property type="entry name" value="Msb1-Mug8_dom"/>
    <property type="match status" value="1"/>
</dbReference>
<proteinExistence type="predicted"/>
<dbReference type="InParanoid" id="G4TAD1"/>
<organism evidence="3 4">
    <name type="scientific">Serendipita indica (strain DSM 11827)</name>
    <name type="common">Root endophyte fungus</name>
    <name type="synonym">Piriformospora indica</name>
    <dbReference type="NCBI Taxonomy" id="1109443"/>
    <lineage>
        <taxon>Eukaryota</taxon>
        <taxon>Fungi</taxon>
        <taxon>Dikarya</taxon>
        <taxon>Basidiomycota</taxon>
        <taxon>Agaricomycotina</taxon>
        <taxon>Agaricomycetes</taxon>
        <taxon>Sebacinales</taxon>
        <taxon>Serendipitaceae</taxon>
        <taxon>Serendipita</taxon>
    </lineage>
</organism>
<dbReference type="EMBL" id="CAFZ01000029">
    <property type="protein sequence ID" value="CCA68281.1"/>
    <property type="molecule type" value="Genomic_DNA"/>
</dbReference>
<feature type="compositionally biased region" description="Polar residues" evidence="1">
    <location>
        <begin position="1020"/>
        <end position="1036"/>
    </location>
</feature>
<dbReference type="InterPro" id="IPR037508">
    <property type="entry name" value="Msb1/Mug8"/>
</dbReference>
<dbReference type="InterPro" id="IPR012965">
    <property type="entry name" value="Msb1/Mug8_dom"/>
</dbReference>
<name>G4TAD1_SERID</name>
<feature type="region of interest" description="Disordered" evidence="1">
    <location>
        <begin position="862"/>
        <end position="1092"/>
    </location>
</feature>
<dbReference type="PANTHER" id="PTHR28093:SF1">
    <property type="entry name" value="MORPHOGENESIS-RELATED PROTEIN MSB1"/>
    <property type="match status" value="1"/>
</dbReference>
<feature type="compositionally biased region" description="Basic and acidic residues" evidence="1">
    <location>
        <begin position="968"/>
        <end position="988"/>
    </location>
</feature>
<dbReference type="eggNOG" id="ENOG502RBV5">
    <property type="taxonomic scope" value="Eukaryota"/>
</dbReference>
<dbReference type="OMA" id="YLAYERH"/>
<evidence type="ECO:0000259" key="2">
    <source>
        <dbReference type="Pfam" id="PF08101"/>
    </source>
</evidence>
<feature type="domain" description="Meiotically up-regulated protein Msb1/Mug8" evidence="2">
    <location>
        <begin position="137"/>
        <end position="571"/>
    </location>
</feature>
<evidence type="ECO:0000256" key="1">
    <source>
        <dbReference type="SAM" id="MobiDB-lite"/>
    </source>
</evidence>
<feature type="compositionally biased region" description="Basic and acidic residues" evidence="1">
    <location>
        <begin position="44"/>
        <end position="54"/>
    </location>
</feature>
<feature type="region of interest" description="Disordered" evidence="1">
    <location>
        <begin position="751"/>
        <end position="844"/>
    </location>
</feature>
<evidence type="ECO:0000313" key="3">
    <source>
        <dbReference type="EMBL" id="CCA68281.1"/>
    </source>
</evidence>
<dbReference type="HOGENOM" id="CLU_002468_0_0_1"/>
<feature type="compositionally biased region" description="Basic and acidic residues" evidence="1">
    <location>
        <begin position="884"/>
        <end position="893"/>
    </location>
</feature>
<feature type="compositionally biased region" description="Polar residues" evidence="1">
    <location>
        <begin position="1"/>
        <end position="15"/>
    </location>
</feature>
<protein>
    <recommendedName>
        <fullName evidence="2">Meiotically up-regulated protein Msb1/Mug8 domain-containing protein</fullName>
    </recommendedName>
</protein>
<feature type="compositionally biased region" description="Basic residues" evidence="1">
    <location>
        <begin position="796"/>
        <end position="806"/>
    </location>
</feature>
<feature type="compositionally biased region" description="Polar residues" evidence="1">
    <location>
        <begin position="56"/>
        <end position="69"/>
    </location>
</feature>
<dbReference type="OrthoDB" id="3362494at2759"/>
<feature type="compositionally biased region" description="Pro residues" evidence="1">
    <location>
        <begin position="778"/>
        <end position="787"/>
    </location>
</feature>